<feature type="compositionally biased region" description="Polar residues" evidence="1">
    <location>
        <begin position="10"/>
        <end position="29"/>
    </location>
</feature>
<evidence type="ECO:0000313" key="2">
    <source>
        <dbReference type="EMBL" id="ORX50470.1"/>
    </source>
</evidence>
<dbReference type="AlphaFoldDB" id="A0A1X2GC65"/>
<proteinExistence type="predicted"/>
<comment type="caution">
    <text evidence="2">The sequence shown here is derived from an EMBL/GenBank/DDBJ whole genome shotgun (WGS) entry which is preliminary data.</text>
</comment>
<evidence type="ECO:0000313" key="3">
    <source>
        <dbReference type="Proteomes" id="UP000242146"/>
    </source>
</evidence>
<dbReference type="Proteomes" id="UP000242146">
    <property type="component" value="Unassembled WGS sequence"/>
</dbReference>
<protein>
    <submittedName>
        <fullName evidence="2">Uncharacterized protein</fullName>
    </submittedName>
</protein>
<organism evidence="2 3">
    <name type="scientific">Hesseltinella vesiculosa</name>
    <dbReference type="NCBI Taxonomy" id="101127"/>
    <lineage>
        <taxon>Eukaryota</taxon>
        <taxon>Fungi</taxon>
        <taxon>Fungi incertae sedis</taxon>
        <taxon>Mucoromycota</taxon>
        <taxon>Mucoromycotina</taxon>
        <taxon>Mucoromycetes</taxon>
        <taxon>Mucorales</taxon>
        <taxon>Cunninghamellaceae</taxon>
        <taxon>Hesseltinella</taxon>
    </lineage>
</organism>
<gene>
    <name evidence="2" type="ORF">DM01DRAFT_1337648</name>
</gene>
<evidence type="ECO:0000256" key="1">
    <source>
        <dbReference type="SAM" id="MobiDB-lite"/>
    </source>
</evidence>
<name>A0A1X2GC65_9FUNG</name>
<keyword evidence="3" id="KW-1185">Reference proteome</keyword>
<dbReference type="EMBL" id="MCGT01000023">
    <property type="protein sequence ID" value="ORX50470.1"/>
    <property type="molecule type" value="Genomic_DNA"/>
</dbReference>
<sequence>MPRCPLVASLPSSTLSPIDNAESSSSHFSTVILARKRRGDLSDRAHVPTPCHGKQTQL</sequence>
<accession>A0A1X2GC65</accession>
<reference evidence="2 3" key="1">
    <citation type="submission" date="2016-07" db="EMBL/GenBank/DDBJ databases">
        <title>Pervasive Adenine N6-methylation of Active Genes in Fungi.</title>
        <authorList>
            <consortium name="DOE Joint Genome Institute"/>
            <person name="Mondo S.J."/>
            <person name="Dannebaum R.O."/>
            <person name="Kuo R.C."/>
            <person name="Labutti K."/>
            <person name="Haridas S."/>
            <person name="Kuo A."/>
            <person name="Salamov A."/>
            <person name="Ahrendt S.R."/>
            <person name="Lipzen A."/>
            <person name="Sullivan W."/>
            <person name="Andreopoulos W.B."/>
            <person name="Clum A."/>
            <person name="Lindquist E."/>
            <person name="Daum C."/>
            <person name="Ramamoorthy G.K."/>
            <person name="Gryganskyi A."/>
            <person name="Culley D."/>
            <person name="Magnuson J.K."/>
            <person name="James T.Y."/>
            <person name="O'Malley M.A."/>
            <person name="Stajich J.E."/>
            <person name="Spatafora J.W."/>
            <person name="Visel A."/>
            <person name="Grigoriev I.V."/>
        </authorList>
    </citation>
    <scope>NUCLEOTIDE SEQUENCE [LARGE SCALE GENOMIC DNA]</scope>
    <source>
        <strain evidence="2 3">NRRL 3301</strain>
    </source>
</reference>
<feature type="region of interest" description="Disordered" evidence="1">
    <location>
        <begin position="1"/>
        <end position="58"/>
    </location>
</feature>